<sequence length="122" mass="13361">FPSLKCFTNLLTLLAPMQASPNFLGGKSLNTSTNRNGMKNHMNCGKSLKSQQKYQVSMKILKISKLDCILKETASNILMETVSCILKGCLPKTTLENAGIQSLAKHRGKTALEAMLQKKATM</sequence>
<dbReference type="AlphaFoldDB" id="A0AAD8ED24"/>
<proteinExistence type="predicted"/>
<gene>
    <name evidence="2" type="ORF">L9F63_020353</name>
</gene>
<feature type="signal peptide" evidence="1">
    <location>
        <begin position="1"/>
        <end position="19"/>
    </location>
</feature>
<organism evidence="2 3">
    <name type="scientific">Diploptera punctata</name>
    <name type="common">Pacific beetle cockroach</name>
    <dbReference type="NCBI Taxonomy" id="6984"/>
    <lineage>
        <taxon>Eukaryota</taxon>
        <taxon>Metazoa</taxon>
        <taxon>Ecdysozoa</taxon>
        <taxon>Arthropoda</taxon>
        <taxon>Hexapoda</taxon>
        <taxon>Insecta</taxon>
        <taxon>Pterygota</taxon>
        <taxon>Neoptera</taxon>
        <taxon>Polyneoptera</taxon>
        <taxon>Dictyoptera</taxon>
        <taxon>Blattodea</taxon>
        <taxon>Blaberoidea</taxon>
        <taxon>Blaberidae</taxon>
        <taxon>Diplopterinae</taxon>
        <taxon>Diploptera</taxon>
    </lineage>
</organism>
<feature type="chain" id="PRO_5042057140" evidence="1">
    <location>
        <begin position="20"/>
        <end position="122"/>
    </location>
</feature>
<dbReference type="EMBL" id="JASPKZ010007224">
    <property type="protein sequence ID" value="KAJ9586015.1"/>
    <property type="molecule type" value="Genomic_DNA"/>
</dbReference>
<reference evidence="2" key="1">
    <citation type="journal article" date="2023" name="IScience">
        <title>Live-bearing cockroach genome reveals convergent evolutionary mechanisms linked to viviparity in insects and beyond.</title>
        <authorList>
            <person name="Fouks B."/>
            <person name="Harrison M.C."/>
            <person name="Mikhailova A.A."/>
            <person name="Marchal E."/>
            <person name="English S."/>
            <person name="Carruthers M."/>
            <person name="Jennings E.C."/>
            <person name="Chiamaka E.L."/>
            <person name="Frigard R.A."/>
            <person name="Pippel M."/>
            <person name="Attardo G.M."/>
            <person name="Benoit J.B."/>
            <person name="Bornberg-Bauer E."/>
            <person name="Tobe S.S."/>
        </authorList>
    </citation>
    <scope>NUCLEOTIDE SEQUENCE</scope>
    <source>
        <strain evidence="2">Stay&amp;Tobe</strain>
    </source>
</reference>
<evidence type="ECO:0000313" key="3">
    <source>
        <dbReference type="Proteomes" id="UP001233999"/>
    </source>
</evidence>
<keyword evidence="3" id="KW-1185">Reference proteome</keyword>
<evidence type="ECO:0000256" key="1">
    <source>
        <dbReference type="SAM" id="SignalP"/>
    </source>
</evidence>
<protein>
    <submittedName>
        <fullName evidence="2">Uncharacterized protein</fullName>
    </submittedName>
</protein>
<feature type="non-terminal residue" evidence="2">
    <location>
        <position position="1"/>
    </location>
</feature>
<accession>A0AAD8ED24</accession>
<keyword evidence="1" id="KW-0732">Signal</keyword>
<name>A0AAD8ED24_DIPPU</name>
<dbReference type="Proteomes" id="UP001233999">
    <property type="component" value="Unassembled WGS sequence"/>
</dbReference>
<feature type="non-terminal residue" evidence="2">
    <location>
        <position position="122"/>
    </location>
</feature>
<evidence type="ECO:0000313" key="2">
    <source>
        <dbReference type="EMBL" id="KAJ9586015.1"/>
    </source>
</evidence>
<reference evidence="2" key="2">
    <citation type="submission" date="2023-05" db="EMBL/GenBank/DDBJ databases">
        <authorList>
            <person name="Fouks B."/>
        </authorList>
    </citation>
    <scope>NUCLEOTIDE SEQUENCE</scope>
    <source>
        <strain evidence="2">Stay&amp;Tobe</strain>
        <tissue evidence="2">Testes</tissue>
    </source>
</reference>
<comment type="caution">
    <text evidence="2">The sequence shown here is derived from an EMBL/GenBank/DDBJ whole genome shotgun (WGS) entry which is preliminary data.</text>
</comment>